<accession>A0A449BEG7</accession>
<name>A0A449BEG7_HAPAX</name>
<dbReference type="STRING" id="1278311.GCA_000428705_00313"/>
<evidence type="ECO:0000259" key="3">
    <source>
        <dbReference type="PROSITE" id="PS51295"/>
    </source>
</evidence>
<dbReference type="EMBL" id="LR215048">
    <property type="protein sequence ID" value="VEU80700.1"/>
    <property type="molecule type" value="Genomic_DNA"/>
</dbReference>
<feature type="domain" description="CRM" evidence="3">
    <location>
        <begin position="1"/>
        <end position="93"/>
    </location>
</feature>
<dbReference type="RefSeq" id="WP_026390015.1">
    <property type="nucleotide sequence ID" value="NZ_LR215048.1"/>
</dbReference>
<dbReference type="AlphaFoldDB" id="A0A449BEG7"/>
<dbReference type="PROSITE" id="PS51295">
    <property type="entry name" value="CRM"/>
    <property type="match status" value="1"/>
</dbReference>
<evidence type="ECO:0000313" key="4">
    <source>
        <dbReference type="EMBL" id="VEU80700.1"/>
    </source>
</evidence>
<dbReference type="KEGG" id="aaxa:NCTC10138_01080"/>
<dbReference type="Gene3D" id="3.30.110.60">
    <property type="entry name" value="YhbY-like"/>
    <property type="match status" value="1"/>
</dbReference>
<dbReference type="OrthoDB" id="9797519at2"/>
<keyword evidence="5" id="KW-1185">Reference proteome</keyword>
<dbReference type="InterPro" id="IPR001890">
    <property type="entry name" value="RNA-binding_CRM"/>
</dbReference>
<sequence>MTNKQKTYLKNLVKNSNQFLIGKDGFQERQRTDFNNYILKNEVVKIKLLETSPITVDELIEILSKDNVEIVNKIGRTLVVYKENPELKNKIIL</sequence>
<dbReference type="SMART" id="SM01103">
    <property type="entry name" value="CRS1_YhbY"/>
    <property type="match status" value="1"/>
</dbReference>
<evidence type="ECO:0000256" key="2">
    <source>
        <dbReference type="PROSITE-ProRule" id="PRU00626"/>
    </source>
</evidence>
<dbReference type="GO" id="GO:0003723">
    <property type="term" value="F:RNA binding"/>
    <property type="evidence" value="ECO:0007669"/>
    <property type="project" value="UniProtKB-UniRule"/>
</dbReference>
<dbReference type="InterPro" id="IPR035920">
    <property type="entry name" value="YhbY-like_sf"/>
</dbReference>
<reference evidence="4 5" key="1">
    <citation type="submission" date="2019-01" db="EMBL/GenBank/DDBJ databases">
        <authorList>
            <consortium name="Pathogen Informatics"/>
        </authorList>
    </citation>
    <scope>NUCLEOTIDE SEQUENCE [LARGE SCALE GENOMIC DNA]</scope>
    <source>
        <strain evidence="4 5">NCTC10138</strain>
    </source>
</reference>
<dbReference type="SUPFAM" id="SSF75471">
    <property type="entry name" value="YhbY-like"/>
    <property type="match status" value="1"/>
</dbReference>
<organism evidence="4 5">
    <name type="scientific">Haploplasma axanthum</name>
    <name type="common">Acholeplasma axanthum</name>
    <dbReference type="NCBI Taxonomy" id="29552"/>
    <lineage>
        <taxon>Bacteria</taxon>
        <taxon>Bacillati</taxon>
        <taxon>Mycoplasmatota</taxon>
        <taxon>Mollicutes</taxon>
        <taxon>Acholeplasmatales</taxon>
        <taxon>Acholeplasmataceae</taxon>
        <taxon>Haploplasma</taxon>
    </lineage>
</organism>
<keyword evidence="1 2" id="KW-0694">RNA-binding</keyword>
<dbReference type="Pfam" id="PF01985">
    <property type="entry name" value="CRS1_YhbY"/>
    <property type="match status" value="1"/>
</dbReference>
<proteinExistence type="predicted"/>
<evidence type="ECO:0000256" key="1">
    <source>
        <dbReference type="ARBA" id="ARBA00022884"/>
    </source>
</evidence>
<dbReference type="Proteomes" id="UP000289841">
    <property type="component" value="Chromosome"/>
</dbReference>
<gene>
    <name evidence="4" type="ORF">NCTC10138_01080</name>
</gene>
<evidence type="ECO:0000313" key="5">
    <source>
        <dbReference type="Proteomes" id="UP000289841"/>
    </source>
</evidence>
<protein>
    <submittedName>
        <fullName evidence="4">Putative RNA-binding protein, YhbY family</fullName>
    </submittedName>
</protein>